<evidence type="ECO:0000313" key="3">
    <source>
        <dbReference type="EMBL" id="MDR6592623.1"/>
    </source>
</evidence>
<dbReference type="Proteomes" id="UP001268819">
    <property type="component" value="Unassembled WGS sequence"/>
</dbReference>
<comment type="caution">
    <text evidence="3">The sequence shown here is derived from an EMBL/GenBank/DDBJ whole genome shotgun (WGS) entry which is preliminary data.</text>
</comment>
<sequence>MDDRIVVGVDGSPSSLTALRWAVDEAKLRGAVVEAVLAWHVEYSMVIGPMSAAVAAGMDRDTLREDSRALLEELVGGTGGDVRAVLAEGDARDVLVRASRDAALLVVGSRGAGPIRGVLLGSVSSYCAHHAHCPVVVIREPGRTAPSEPVEHKPVITPGPLL</sequence>
<dbReference type="InterPro" id="IPR006015">
    <property type="entry name" value="Universal_stress_UspA"/>
</dbReference>
<dbReference type="SUPFAM" id="SSF52402">
    <property type="entry name" value="Adenine nucleotide alpha hydrolases-like"/>
    <property type="match status" value="1"/>
</dbReference>
<proteinExistence type="inferred from homology"/>
<dbReference type="Pfam" id="PF00582">
    <property type="entry name" value="Usp"/>
    <property type="match status" value="1"/>
</dbReference>
<dbReference type="PANTHER" id="PTHR46553">
    <property type="entry name" value="ADENINE NUCLEOTIDE ALPHA HYDROLASES-LIKE SUPERFAMILY PROTEIN"/>
    <property type="match status" value="1"/>
</dbReference>
<reference evidence="3 4" key="1">
    <citation type="submission" date="2023-07" db="EMBL/GenBank/DDBJ databases">
        <title>Sequencing the genomes of 1000 actinobacteria strains.</title>
        <authorList>
            <person name="Klenk H.-P."/>
        </authorList>
    </citation>
    <scope>NUCLEOTIDE SEQUENCE [LARGE SCALE GENOMIC DNA]</scope>
    <source>
        <strain evidence="3 4">DSM 43749</strain>
    </source>
</reference>
<evidence type="ECO:0000256" key="1">
    <source>
        <dbReference type="ARBA" id="ARBA00008791"/>
    </source>
</evidence>
<dbReference type="RefSeq" id="WP_310304315.1">
    <property type="nucleotide sequence ID" value="NZ_BAAAXB010000001.1"/>
</dbReference>
<protein>
    <submittedName>
        <fullName evidence="3">Nucleotide-binding universal stress UspA family protein</fullName>
    </submittedName>
</protein>
<dbReference type="EMBL" id="JAVDSG010000001">
    <property type="protein sequence ID" value="MDR6592623.1"/>
    <property type="molecule type" value="Genomic_DNA"/>
</dbReference>
<dbReference type="CDD" id="cd23659">
    <property type="entry name" value="USP_At3g01520-like"/>
    <property type="match status" value="1"/>
</dbReference>
<name>A0ABU1PPR1_9PSEU</name>
<dbReference type="InterPro" id="IPR006016">
    <property type="entry name" value="UspA"/>
</dbReference>
<feature type="domain" description="UspA" evidence="2">
    <location>
        <begin position="3"/>
        <end position="139"/>
    </location>
</feature>
<organism evidence="3 4">
    <name type="scientific">Saccharothrix longispora</name>
    <dbReference type="NCBI Taxonomy" id="33920"/>
    <lineage>
        <taxon>Bacteria</taxon>
        <taxon>Bacillati</taxon>
        <taxon>Actinomycetota</taxon>
        <taxon>Actinomycetes</taxon>
        <taxon>Pseudonocardiales</taxon>
        <taxon>Pseudonocardiaceae</taxon>
        <taxon>Saccharothrix</taxon>
    </lineage>
</organism>
<dbReference type="InterPro" id="IPR014729">
    <property type="entry name" value="Rossmann-like_a/b/a_fold"/>
</dbReference>
<keyword evidence="4" id="KW-1185">Reference proteome</keyword>
<dbReference type="Gene3D" id="3.40.50.620">
    <property type="entry name" value="HUPs"/>
    <property type="match status" value="1"/>
</dbReference>
<comment type="similarity">
    <text evidence="1">Belongs to the universal stress protein A family.</text>
</comment>
<dbReference type="PANTHER" id="PTHR46553:SF3">
    <property type="entry name" value="ADENINE NUCLEOTIDE ALPHA HYDROLASES-LIKE SUPERFAMILY PROTEIN"/>
    <property type="match status" value="1"/>
</dbReference>
<dbReference type="PRINTS" id="PR01438">
    <property type="entry name" value="UNVRSLSTRESS"/>
</dbReference>
<gene>
    <name evidence="3" type="ORF">J2S66_001007</name>
</gene>
<evidence type="ECO:0000313" key="4">
    <source>
        <dbReference type="Proteomes" id="UP001268819"/>
    </source>
</evidence>
<evidence type="ECO:0000259" key="2">
    <source>
        <dbReference type="Pfam" id="PF00582"/>
    </source>
</evidence>
<accession>A0ABU1PPR1</accession>